<dbReference type="AlphaFoldDB" id="A0A8S1Q636"/>
<evidence type="ECO:0008006" key="4">
    <source>
        <dbReference type="Google" id="ProtNLM"/>
    </source>
</evidence>
<evidence type="ECO:0000313" key="2">
    <source>
        <dbReference type="EMBL" id="CAD8110535.1"/>
    </source>
</evidence>
<protein>
    <recommendedName>
        <fullName evidence="4">MORN repeat protein</fullName>
    </recommendedName>
</protein>
<evidence type="ECO:0000313" key="3">
    <source>
        <dbReference type="Proteomes" id="UP000688137"/>
    </source>
</evidence>
<proteinExistence type="predicted"/>
<gene>
    <name evidence="2" type="ORF">PPRIM_AZ9-3.1.T1440107</name>
</gene>
<sequence length="272" mass="31954">MGNCQCQSADIQKTEEMQPLEFKQENFKSSEDQQLQFCQAQQILQQESIKSNNETSDDTHRPNPQLVWQTQTQFTTYNLIVQKVMDELGIYEIDDEDGYFYGVYEQKDGSLYRGGWHQGQKFGYGCLIYQDGSIFQGLWRKDKANGKGRMIYTDGDWYEGDWVDDLSYITVIFQNMAMENMYIVTEPSIKENGKMIYRMVMDKNTLLMDLNIMDSLKMEKRMDLAILFGLMDKVMKEILNLITFVVMENMYGLMVDNMKVNGQMEVWMEMVQ</sequence>
<keyword evidence="1" id="KW-0677">Repeat</keyword>
<comment type="caution">
    <text evidence="2">The sequence shown here is derived from an EMBL/GenBank/DDBJ whole genome shotgun (WGS) entry which is preliminary data.</text>
</comment>
<reference evidence="2" key="1">
    <citation type="submission" date="2021-01" db="EMBL/GenBank/DDBJ databases">
        <authorList>
            <consortium name="Genoscope - CEA"/>
            <person name="William W."/>
        </authorList>
    </citation>
    <scope>NUCLEOTIDE SEQUENCE</scope>
</reference>
<accession>A0A8S1Q636</accession>
<dbReference type="EMBL" id="CAJJDM010000148">
    <property type="protein sequence ID" value="CAD8110535.1"/>
    <property type="molecule type" value="Genomic_DNA"/>
</dbReference>
<organism evidence="2 3">
    <name type="scientific">Paramecium primaurelia</name>
    <dbReference type="NCBI Taxonomy" id="5886"/>
    <lineage>
        <taxon>Eukaryota</taxon>
        <taxon>Sar</taxon>
        <taxon>Alveolata</taxon>
        <taxon>Ciliophora</taxon>
        <taxon>Intramacronucleata</taxon>
        <taxon>Oligohymenophorea</taxon>
        <taxon>Peniculida</taxon>
        <taxon>Parameciidae</taxon>
        <taxon>Paramecium</taxon>
    </lineage>
</organism>
<dbReference type="Proteomes" id="UP000688137">
    <property type="component" value="Unassembled WGS sequence"/>
</dbReference>
<dbReference type="Pfam" id="PF02493">
    <property type="entry name" value="MORN"/>
    <property type="match status" value="3"/>
</dbReference>
<dbReference type="SMART" id="SM00698">
    <property type="entry name" value="MORN"/>
    <property type="match status" value="2"/>
</dbReference>
<dbReference type="PANTHER" id="PTHR43215:SF14">
    <property type="entry name" value="RADIAL SPOKE HEAD 1 HOMOLOG"/>
    <property type="match status" value="1"/>
</dbReference>
<evidence type="ECO:0000256" key="1">
    <source>
        <dbReference type="ARBA" id="ARBA00022737"/>
    </source>
</evidence>
<name>A0A8S1Q636_PARPR</name>
<dbReference type="PANTHER" id="PTHR43215">
    <property type="entry name" value="RADIAL SPOKE HEAD 1 HOMOLOG"/>
    <property type="match status" value="1"/>
</dbReference>
<keyword evidence="3" id="KW-1185">Reference proteome</keyword>
<dbReference type="InterPro" id="IPR003409">
    <property type="entry name" value="MORN"/>
</dbReference>